<dbReference type="Proteomes" id="UP000199046">
    <property type="component" value="Unassembled WGS sequence"/>
</dbReference>
<organism evidence="1 2">
    <name type="scientific">Kushneria avicenniae</name>
    <dbReference type="NCBI Taxonomy" id="402385"/>
    <lineage>
        <taxon>Bacteria</taxon>
        <taxon>Pseudomonadati</taxon>
        <taxon>Pseudomonadota</taxon>
        <taxon>Gammaproteobacteria</taxon>
        <taxon>Oceanospirillales</taxon>
        <taxon>Halomonadaceae</taxon>
        <taxon>Kushneria</taxon>
    </lineage>
</organism>
<reference evidence="2" key="1">
    <citation type="submission" date="2016-10" db="EMBL/GenBank/DDBJ databases">
        <authorList>
            <person name="Varghese N."/>
            <person name="Submissions S."/>
        </authorList>
    </citation>
    <scope>NUCLEOTIDE SEQUENCE [LARGE SCALE GENOMIC DNA]</scope>
    <source>
        <strain evidence="2">DSM 23439</strain>
    </source>
</reference>
<gene>
    <name evidence="1" type="ORF">SAMN05421848_1526</name>
</gene>
<dbReference type="EMBL" id="FOLY01000003">
    <property type="protein sequence ID" value="SFC47271.1"/>
    <property type="molecule type" value="Genomic_DNA"/>
</dbReference>
<proteinExistence type="predicted"/>
<evidence type="ECO:0000313" key="1">
    <source>
        <dbReference type="EMBL" id="SFC47271.1"/>
    </source>
</evidence>
<sequence length="130" mass="14079">MRVPIRESAPCGADPMIHGSAIKWLSAMAFLELLPAPTGTRVVAADILQGIARGLLWTMVAVRAMDMTMVVMIVMMVVLAIRAVNVGLSHVVIPGGRDVVIIATAQQKRSPSKRIFDTRNPSRDCIAKLF</sequence>
<protein>
    <submittedName>
        <fullName evidence="1">Uncharacterized protein</fullName>
    </submittedName>
</protein>
<evidence type="ECO:0000313" key="2">
    <source>
        <dbReference type="Proteomes" id="UP000199046"/>
    </source>
</evidence>
<keyword evidence="2" id="KW-1185">Reference proteome</keyword>
<name>A0A1I1JGI8_9GAMM</name>
<accession>A0A1I1JGI8</accession>
<dbReference type="AlphaFoldDB" id="A0A1I1JGI8"/>